<sequence length="268" mass="28901">MKKLTQHAIAVFGATALATLFAPNAQAVDHNNIDANRPLSFDDAESIGYREQAIELGGVISLPRDRSLGGEFEIEYLYGFAPNTHLNIGIDPSVGGRADSNDTRFDPGNISVGVFHNFNREYNNTPAFAVRADAYFPTGRDSKGVDFRLRGIASKTVGQYDRLHLNLDLNVNTSPDSDESSVIPGIILGYSKPLGYPRRFDRTFVAEVGVRDSEEKGEGAIVSAGVGLRQQVGYQSVLDLGLKGDIAGSDGDGERSQLRLVAGYSVAF</sequence>
<dbReference type="Proteomes" id="UP000632766">
    <property type="component" value="Unassembled WGS sequence"/>
</dbReference>
<feature type="chain" id="PRO_5035202094" evidence="1">
    <location>
        <begin position="28"/>
        <end position="268"/>
    </location>
</feature>
<comment type="caution">
    <text evidence="2">The sequence shown here is derived from an EMBL/GenBank/DDBJ whole genome shotgun (WGS) entry which is preliminary data.</text>
</comment>
<reference evidence="2 3" key="1">
    <citation type="journal article" date="2021" name="Int. J. Syst. Evol. Microbiol.">
        <title>Amazonocrinis nigriterrae gen. nov., sp. nov., Atlanticothrix silvestris gen. nov., sp. nov. and Dendronalium phyllosphericum gen. nov., sp. nov., nostocacean cyanobacteria from Brazilian environments.</title>
        <authorList>
            <person name="Alvarenga D.O."/>
            <person name="Andreote A.P.D."/>
            <person name="Branco L.H.Z."/>
            <person name="Delbaje E."/>
            <person name="Cruz R.B."/>
            <person name="Varani A.M."/>
            <person name="Fiore M.F."/>
        </authorList>
    </citation>
    <scope>NUCLEOTIDE SEQUENCE [LARGE SCALE GENOMIC DNA]</scope>
    <source>
        <strain evidence="2 3">CENA67</strain>
    </source>
</reference>
<organism evidence="2 3">
    <name type="scientific">Amazonocrinis nigriterrae CENA67</name>
    <dbReference type="NCBI Taxonomy" id="2794033"/>
    <lineage>
        <taxon>Bacteria</taxon>
        <taxon>Bacillati</taxon>
        <taxon>Cyanobacteriota</taxon>
        <taxon>Cyanophyceae</taxon>
        <taxon>Nostocales</taxon>
        <taxon>Nostocaceae</taxon>
        <taxon>Amazonocrinis</taxon>
        <taxon>Amazonocrinis nigriterrae</taxon>
    </lineage>
</organism>
<feature type="signal peptide" evidence="1">
    <location>
        <begin position="1"/>
        <end position="27"/>
    </location>
</feature>
<gene>
    <name evidence="2" type="ORF">I8748_30385</name>
</gene>
<dbReference type="RefSeq" id="WP_198128167.1">
    <property type="nucleotide sequence ID" value="NZ_JAECZC010000094.1"/>
</dbReference>
<accession>A0A8J7HV61</accession>
<keyword evidence="1" id="KW-0732">Signal</keyword>
<dbReference type="InterPro" id="IPR025737">
    <property type="entry name" value="FApF"/>
</dbReference>
<dbReference type="EMBL" id="JAECZC010000094">
    <property type="protein sequence ID" value="MBH8566412.1"/>
    <property type="molecule type" value="Genomic_DNA"/>
</dbReference>
<evidence type="ECO:0000313" key="2">
    <source>
        <dbReference type="EMBL" id="MBH8566412.1"/>
    </source>
</evidence>
<evidence type="ECO:0000313" key="3">
    <source>
        <dbReference type="Proteomes" id="UP000632766"/>
    </source>
</evidence>
<proteinExistence type="predicted"/>
<evidence type="ECO:0000256" key="1">
    <source>
        <dbReference type="SAM" id="SignalP"/>
    </source>
</evidence>
<dbReference type="Pfam" id="PF13557">
    <property type="entry name" value="Phenol_MetA_deg"/>
    <property type="match status" value="1"/>
</dbReference>
<keyword evidence="3" id="KW-1185">Reference proteome</keyword>
<protein>
    <submittedName>
        <fullName evidence="2">Transporter</fullName>
    </submittedName>
</protein>
<name>A0A8J7HV61_9NOST</name>
<dbReference type="AlphaFoldDB" id="A0A8J7HV61"/>